<dbReference type="AlphaFoldDB" id="A0A922NYM4"/>
<evidence type="ECO:0000313" key="3">
    <source>
        <dbReference type="EMBL" id="KEQ04599.1"/>
    </source>
</evidence>
<dbReference type="OrthoDB" id="9809995at2"/>
<dbReference type="CDD" id="cd24032">
    <property type="entry name" value="ASKHA_NBD_TsaB"/>
    <property type="match status" value="1"/>
</dbReference>
<keyword evidence="4" id="KW-1185">Reference proteome</keyword>
<reference evidence="3 4" key="1">
    <citation type="submission" date="2014-06" db="EMBL/GenBank/DDBJ databases">
        <title>Rhizobium pelagicum/R2-400B4.</title>
        <authorList>
            <person name="Kimes N.E."/>
            <person name="Lopez-Perez M."/>
        </authorList>
    </citation>
    <scope>NUCLEOTIDE SEQUENCE [LARGE SCALE GENOMIC DNA]</scope>
    <source>
        <strain evidence="3 4">R2-400B4</strain>
    </source>
</reference>
<evidence type="ECO:0000259" key="2">
    <source>
        <dbReference type="Pfam" id="PF00814"/>
    </source>
</evidence>
<dbReference type="GO" id="GO:0002949">
    <property type="term" value="P:tRNA threonylcarbamoyladenosine modification"/>
    <property type="evidence" value="ECO:0007669"/>
    <property type="project" value="InterPro"/>
</dbReference>
<gene>
    <name evidence="3" type="ORF">GV68_12900</name>
</gene>
<dbReference type="SUPFAM" id="SSF53067">
    <property type="entry name" value="Actin-like ATPase domain"/>
    <property type="match status" value="2"/>
</dbReference>
<sequence>MIILAIDTAGVDCSAAVFDSDTGQVLAAITDMIGKGHAERLMAVIDEALSQAGRELSEVGRIAVVIGPGSFTGIRVGVATARGLALALGAECVGVTTLEALALGYLEGNPGRSVVVAMDAKRGELYVQAFAEDGSPLGDPAAMSPQETAALVASLSADLSGSGRSLALDASTEASSGDRFDIATVARLGAAKVAGASKPKPLYLRGPDAKPQTGYALARA</sequence>
<feature type="region of interest" description="Disordered" evidence="1">
    <location>
        <begin position="200"/>
        <end position="220"/>
    </location>
</feature>
<dbReference type="InterPro" id="IPR022496">
    <property type="entry name" value="T6A_TsaB"/>
</dbReference>
<dbReference type="PANTHER" id="PTHR11735">
    <property type="entry name" value="TRNA N6-ADENOSINE THREONYLCARBAMOYLTRANSFERASE"/>
    <property type="match status" value="1"/>
</dbReference>
<dbReference type="GO" id="GO:0005829">
    <property type="term" value="C:cytosol"/>
    <property type="evidence" value="ECO:0007669"/>
    <property type="project" value="TreeGrafter"/>
</dbReference>
<evidence type="ECO:0000256" key="1">
    <source>
        <dbReference type="SAM" id="MobiDB-lite"/>
    </source>
</evidence>
<accession>A0A922NYM4</accession>
<evidence type="ECO:0000313" key="4">
    <source>
        <dbReference type="Proteomes" id="UP000052167"/>
    </source>
</evidence>
<protein>
    <submittedName>
        <fullName evidence="3">O-sialoglycoprotein endopeptidase</fullName>
    </submittedName>
</protein>
<comment type="caution">
    <text evidence="3">The sequence shown here is derived from an EMBL/GenBank/DDBJ whole genome shotgun (WGS) entry which is preliminary data.</text>
</comment>
<dbReference type="Pfam" id="PF00814">
    <property type="entry name" value="TsaD"/>
    <property type="match status" value="1"/>
</dbReference>
<dbReference type="PANTHER" id="PTHR11735:SF11">
    <property type="entry name" value="TRNA THREONYLCARBAMOYLADENOSINE BIOSYNTHESIS PROTEIN TSAB"/>
    <property type="match status" value="1"/>
</dbReference>
<feature type="domain" description="Gcp-like" evidence="2">
    <location>
        <begin position="35"/>
        <end position="135"/>
    </location>
</feature>
<organism evidence="3 4">
    <name type="scientific">Pseudorhizobium pelagicum</name>
    <dbReference type="NCBI Taxonomy" id="1509405"/>
    <lineage>
        <taxon>Bacteria</taxon>
        <taxon>Pseudomonadati</taxon>
        <taxon>Pseudomonadota</taxon>
        <taxon>Alphaproteobacteria</taxon>
        <taxon>Hyphomicrobiales</taxon>
        <taxon>Rhizobiaceae</taxon>
        <taxon>Rhizobium/Agrobacterium group</taxon>
        <taxon>Pseudorhizobium</taxon>
    </lineage>
</organism>
<dbReference type="NCBIfam" id="TIGR03725">
    <property type="entry name" value="T6A_YeaZ"/>
    <property type="match status" value="1"/>
</dbReference>
<proteinExistence type="predicted"/>
<dbReference type="InterPro" id="IPR000905">
    <property type="entry name" value="Gcp-like_dom"/>
</dbReference>
<dbReference type="Proteomes" id="UP000052167">
    <property type="component" value="Unassembled WGS sequence"/>
</dbReference>
<dbReference type="EMBL" id="JOKJ01000024">
    <property type="protein sequence ID" value="KEQ04599.1"/>
    <property type="molecule type" value="Genomic_DNA"/>
</dbReference>
<name>A0A922NYM4_9HYPH</name>
<dbReference type="InterPro" id="IPR043129">
    <property type="entry name" value="ATPase_NBD"/>
</dbReference>
<dbReference type="RefSeq" id="WP_037168240.1">
    <property type="nucleotide sequence ID" value="NZ_CAJXID010000011.1"/>
</dbReference>
<dbReference type="Gene3D" id="3.30.420.40">
    <property type="match status" value="2"/>
</dbReference>